<comment type="similarity">
    <text evidence="1">Belongs to the peptidase C56 family.</text>
</comment>
<gene>
    <name evidence="3" type="ORF">FCL54_05855</name>
</gene>
<keyword evidence="4" id="KW-1185">Reference proteome</keyword>
<dbReference type="NCBIfam" id="TIGR01382">
    <property type="entry name" value="PfpI"/>
    <property type="match status" value="1"/>
</dbReference>
<dbReference type="Pfam" id="PF01965">
    <property type="entry name" value="DJ-1_PfpI"/>
    <property type="match status" value="1"/>
</dbReference>
<dbReference type="InterPro" id="IPR006286">
    <property type="entry name" value="C56_PfpI-like"/>
</dbReference>
<name>A0A5R9F387_9BACL</name>
<dbReference type="Proteomes" id="UP000308230">
    <property type="component" value="Unassembled WGS sequence"/>
</dbReference>
<proteinExistence type="inferred from homology"/>
<dbReference type="PROSITE" id="PS51276">
    <property type="entry name" value="PEPTIDASE_C56_PFPI"/>
    <property type="match status" value="1"/>
</dbReference>
<dbReference type="Gene3D" id="3.40.50.880">
    <property type="match status" value="1"/>
</dbReference>
<dbReference type="RefSeq" id="WP_138124165.1">
    <property type="nucleotide sequence ID" value="NZ_SWLG01000004.1"/>
</dbReference>
<dbReference type="GO" id="GO:0016740">
    <property type="term" value="F:transferase activity"/>
    <property type="evidence" value="ECO:0007669"/>
    <property type="project" value="UniProtKB-KW"/>
</dbReference>
<dbReference type="SUPFAM" id="SSF52317">
    <property type="entry name" value="Class I glutamine amidotransferase-like"/>
    <property type="match status" value="1"/>
</dbReference>
<feature type="domain" description="DJ-1/PfpI" evidence="2">
    <location>
        <begin position="3"/>
        <end position="166"/>
    </location>
</feature>
<dbReference type="AlphaFoldDB" id="A0A5R9F387"/>
<organism evidence="3 4">
    <name type="scientific">Exobacillus caeni</name>
    <dbReference type="NCBI Taxonomy" id="2574798"/>
    <lineage>
        <taxon>Bacteria</taxon>
        <taxon>Bacillati</taxon>
        <taxon>Bacillota</taxon>
        <taxon>Bacilli</taxon>
        <taxon>Bacillales</taxon>
        <taxon>Guptibacillaceae</taxon>
        <taxon>Exobacillus</taxon>
    </lineage>
</organism>
<dbReference type="InterPro" id="IPR002818">
    <property type="entry name" value="DJ-1/PfpI"/>
</dbReference>
<evidence type="ECO:0000256" key="1">
    <source>
        <dbReference type="ARBA" id="ARBA00008542"/>
    </source>
</evidence>
<keyword evidence="3" id="KW-0808">Transferase</keyword>
<accession>A0A5R9F387</accession>
<dbReference type="InterPro" id="IPR029062">
    <property type="entry name" value="Class_I_gatase-like"/>
</dbReference>
<protein>
    <submittedName>
        <fullName evidence="3">Type 1 glutamine amidotransferase</fullName>
    </submittedName>
</protein>
<keyword evidence="3" id="KW-0315">Glutamine amidotransferase</keyword>
<dbReference type="PANTHER" id="PTHR42733">
    <property type="entry name" value="DJ-1 PROTEIN"/>
    <property type="match status" value="1"/>
</dbReference>
<dbReference type="CDD" id="cd03134">
    <property type="entry name" value="GATase1_PfpI_like"/>
    <property type="match status" value="1"/>
</dbReference>
<reference evidence="3 4" key="1">
    <citation type="submission" date="2019-04" db="EMBL/GenBank/DDBJ databases">
        <title>Bacillus caeni sp. nov., a bacterium isolated from mangrove sediment.</title>
        <authorList>
            <person name="Huang H."/>
            <person name="Mo K."/>
            <person name="Hu Y."/>
        </authorList>
    </citation>
    <scope>NUCLEOTIDE SEQUENCE [LARGE SCALE GENOMIC DNA]</scope>
    <source>
        <strain evidence="3 4">HB172195</strain>
    </source>
</reference>
<comment type="caution">
    <text evidence="3">The sequence shown here is derived from an EMBL/GenBank/DDBJ whole genome shotgun (WGS) entry which is preliminary data.</text>
</comment>
<dbReference type="EMBL" id="SWLG01000004">
    <property type="protein sequence ID" value="TLS38067.1"/>
    <property type="molecule type" value="Genomic_DNA"/>
</dbReference>
<dbReference type="PANTHER" id="PTHR42733:SF2">
    <property type="entry name" value="DJ-1_THIJ_PFPI FAMILY PROTEIN"/>
    <property type="match status" value="1"/>
</dbReference>
<dbReference type="OrthoDB" id="9792284at2"/>
<evidence type="ECO:0000313" key="4">
    <source>
        <dbReference type="Proteomes" id="UP000308230"/>
    </source>
</evidence>
<sequence>MSKIAVLLTDMFEDVEYTDPAKQFKEEGHDLTVISDKANKEIKGKQGQATVTSDKAIDEVKPEEFDAVFIPGGFSPDQLRADDRFVSFVKESDYLNKKMLVICHGPQLLITAGVLPGRRITGYKSIQRDLEYTGAVVFDREVVSCRDQLISSRNPDDIPAFIKKSLSVLK</sequence>
<evidence type="ECO:0000259" key="2">
    <source>
        <dbReference type="Pfam" id="PF01965"/>
    </source>
</evidence>
<evidence type="ECO:0000313" key="3">
    <source>
        <dbReference type="EMBL" id="TLS38067.1"/>
    </source>
</evidence>